<feature type="compositionally biased region" description="Low complexity" evidence="1">
    <location>
        <begin position="8"/>
        <end position="20"/>
    </location>
</feature>
<feature type="region of interest" description="Disordered" evidence="1">
    <location>
        <begin position="1"/>
        <end position="20"/>
    </location>
</feature>
<proteinExistence type="predicted"/>
<dbReference type="EMBL" id="ML976015">
    <property type="protein sequence ID" value="KAF1944666.1"/>
    <property type="molecule type" value="Genomic_DNA"/>
</dbReference>
<dbReference type="AlphaFoldDB" id="A0A6A5T1S9"/>
<sequence>MPLVRPPTQQSTSSSSVTAQTNGLPIFKPCPRSNFVAGHNDWLAVTSPKPFLDFDICPDCYNTSFHNTRYQACISPSPAKLENVGTKCDFSERWIRNAFAWLFIQCQPDLNLMGEVASIQRDEDGVCPNFNFEDPEVKKGGRPAVKRTWYCLQDPKTGTLVEELTACSDCVEHIKLIFPCLKSIFAPVADGQKLLATCDMMTIGDGEARCLEYFDSLASVAQATLETGTRDITPLIEYIKTWAPVPICQKGNAVAGQKRYSLPTTIPEFTACEECYLKHIAPNLAMSPPPIIVSQLQYDMPATGAGFMCDLFSPRLQQYWKDAALTNDVATYRQKLIARNNKMQEINLQLGRMKQEYQQLKMQSEMHIQQCRIEQMRATTANMAWMSTGWIGPPIDWGATNAQMSRGGEFAIKAAMTLDKMTALEKEWADYWE</sequence>
<dbReference type="Proteomes" id="UP000800038">
    <property type="component" value="Unassembled WGS sequence"/>
</dbReference>
<organism evidence="2 3">
    <name type="scientific">Clathrospora elynae</name>
    <dbReference type="NCBI Taxonomy" id="706981"/>
    <lineage>
        <taxon>Eukaryota</taxon>
        <taxon>Fungi</taxon>
        <taxon>Dikarya</taxon>
        <taxon>Ascomycota</taxon>
        <taxon>Pezizomycotina</taxon>
        <taxon>Dothideomycetes</taxon>
        <taxon>Pleosporomycetidae</taxon>
        <taxon>Pleosporales</taxon>
        <taxon>Diademaceae</taxon>
        <taxon>Clathrospora</taxon>
    </lineage>
</organism>
<dbReference type="OrthoDB" id="5324692at2759"/>
<reference evidence="2" key="1">
    <citation type="journal article" date="2020" name="Stud. Mycol.">
        <title>101 Dothideomycetes genomes: a test case for predicting lifestyles and emergence of pathogens.</title>
        <authorList>
            <person name="Haridas S."/>
            <person name="Albert R."/>
            <person name="Binder M."/>
            <person name="Bloem J."/>
            <person name="Labutti K."/>
            <person name="Salamov A."/>
            <person name="Andreopoulos B."/>
            <person name="Baker S."/>
            <person name="Barry K."/>
            <person name="Bills G."/>
            <person name="Bluhm B."/>
            <person name="Cannon C."/>
            <person name="Castanera R."/>
            <person name="Culley D."/>
            <person name="Daum C."/>
            <person name="Ezra D."/>
            <person name="Gonzalez J."/>
            <person name="Henrissat B."/>
            <person name="Kuo A."/>
            <person name="Liang C."/>
            <person name="Lipzen A."/>
            <person name="Lutzoni F."/>
            <person name="Magnuson J."/>
            <person name="Mondo S."/>
            <person name="Nolan M."/>
            <person name="Ohm R."/>
            <person name="Pangilinan J."/>
            <person name="Park H.-J."/>
            <person name="Ramirez L."/>
            <person name="Alfaro M."/>
            <person name="Sun H."/>
            <person name="Tritt A."/>
            <person name="Yoshinaga Y."/>
            <person name="Zwiers L.-H."/>
            <person name="Turgeon B."/>
            <person name="Goodwin S."/>
            <person name="Spatafora J."/>
            <person name="Crous P."/>
            <person name="Grigoriev I."/>
        </authorList>
    </citation>
    <scope>NUCLEOTIDE SEQUENCE</scope>
    <source>
        <strain evidence="2">CBS 161.51</strain>
    </source>
</reference>
<evidence type="ECO:0000313" key="2">
    <source>
        <dbReference type="EMBL" id="KAF1944666.1"/>
    </source>
</evidence>
<gene>
    <name evidence="2" type="ORF">EJ02DRAFT_452271</name>
</gene>
<name>A0A6A5T1S9_9PLEO</name>
<accession>A0A6A5T1S9</accession>
<evidence type="ECO:0000256" key="1">
    <source>
        <dbReference type="SAM" id="MobiDB-lite"/>
    </source>
</evidence>
<protein>
    <submittedName>
        <fullName evidence="2">Uncharacterized protein</fullName>
    </submittedName>
</protein>
<evidence type="ECO:0000313" key="3">
    <source>
        <dbReference type="Proteomes" id="UP000800038"/>
    </source>
</evidence>
<keyword evidence="3" id="KW-1185">Reference proteome</keyword>